<accession>A0ACD1GTF3</accession>
<protein>
    <submittedName>
        <fullName evidence="1">Uncharacterized protein</fullName>
    </submittedName>
</protein>
<reference evidence="1" key="1">
    <citation type="submission" date="2018-02" db="EMBL/GenBank/DDBJ databases">
        <title>The genomes of Aspergillus section Nigri reveals drivers in fungal speciation.</title>
        <authorList>
            <consortium name="DOE Joint Genome Institute"/>
            <person name="Vesth T.C."/>
            <person name="Nybo J."/>
            <person name="Theobald S."/>
            <person name="Brandl J."/>
            <person name="Frisvad J.C."/>
            <person name="Nielsen K.F."/>
            <person name="Lyhne E.K."/>
            <person name="Kogle M.E."/>
            <person name="Kuo A."/>
            <person name="Riley R."/>
            <person name="Clum A."/>
            <person name="Nolan M."/>
            <person name="Lipzen A."/>
            <person name="Salamov A."/>
            <person name="Henrissat B."/>
            <person name="Wiebenga A."/>
            <person name="De vries R.P."/>
            <person name="Grigoriev I.V."/>
            <person name="Mortensen U.H."/>
            <person name="Andersen M.R."/>
            <person name="Baker S.E."/>
        </authorList>
    </citation>
    <scope>NUCLEOTIDE SEQUENCE</scope>
    <source>
        <strain evidence="1">CBS 121060</strain>
    </source>
</reference>
<dbReference type="Proteomes" id="UP000249661">
    <property type="component" value="Unassembled WGS sequence"/>
</dbReference>
<proteinExistence type="predicted"/>
<name>A0ACD1GTF3_9EURO</name>
<sequence>MPPGREGLKPIDADIPEAERRNAQREGLKMFESAYQRQIKEIRSARHGRPRPGNDRCIGSHCLPYSPEVRGRSDWKQNEHPPNSPSHGVHSDITHASCRPVLKEILPADEMARLMGCRFVVVNVWRPIKPARKDPLAVCDWRSVDPASDIFPDRRVIAEQVFEFGVSVFNEKHEWYYLSN</sequence>
<gene>
    <name evidence="1" type="ORF">BO66DRAFT_443967</name>
</gene>
<evidence type="ECO:0000313" key="1">
    <source>
        <dbReference type="EMBL" id="RAH64470.1"/>
    </source>
</evidence>
<organism evidence="1 2">
    <name type="scientific">Aspergillus aculeatinus CBS 121060</name>
    <dbReference type="NCBI Taxonomy" id="1448322"/>
    <lineage>
        <taxon>Eukaryota</taxon>
        <taxon>Fungi</taxon>
        <taxon>Dikarya</taxon>
        <taxon>Ascomycota</taxon>
        <taxon>Pezizomycotina</taxon>
        <taxon>Eurotiomycetes</taxon>
        <taxon>Eurotiomycetidae</taxon>
        <taxon>Eurotiales</taxon>
        <taxon>Aspergillaceae</taxon>
        <taxon>Aspergillus</taxon>
        <taxon>Aspergillus subgen. Circumdati</taxon>
    </lineage>
</organism>
<keyword evidence="2" id="KW-1185">Reference proteome</keyword>
<evidence type="ECO:0000313" key="2">
    <source>
        <dbReference type="Proteomes" id="UP000249661"/>
    </source>
</evidence>
<dbReference type="EMBL" id="KZ825011">
    <property type="protein sequence ID" value="RAH64470.1"/>
    <property type="molecule type" value="Genomic_DNA"/>
</dbReference>